<reference evidence="4" key="1">
    <citation type="submission" date="2016-10" db="EMBL/GenBank/DDBJ databases">
        <authorList>
            <person name="Varghese N."/>
            <person name="Submissions S."/>
        </authorList>
    </citation>
    <scope>NUCLEOTIDE SEQUENCE [LARGE SCALE GENOMIC DNA]</scope>
    <source>
        <strain evidence="4">8N4</strain>
    </source>
</reference>
<dbReference type="InterPro" id="IPR015168">
    <property type="entry name" value="SsuA/THI5"/>
</dbReference>
<dbReference type="EMBL" id="FOGC01000009">
    <property type="protein sequence ID" value="SEQ97810.1"/>
    <property type="molecule type" value="Genomic_DNA"/>
</dbReference>
<dbReference type="PANTHER" id="PTHR31528:SF3">
    <property type="entry name" value="THIAMINE BIOSYNTHESIS PROTEIN HI_0357-RELATED"/>
    <property type="match status" value="1"/>
</dbReference>
<evidence type="ECO:0000256" key="1">
    <source>
        <dbReference type="SAM" id="SignalP"/>
    </source>
</evidence>
<accession>A0A1H9KF67</accession>
<keyword evidence="4" id="KW-1185">Reference proteome</keyword>
<dbReference type="SUPFAM" id="SSF53850">
    <property type="entry name" value="Periplasmic binding protein-like II"/>
    <property type="match status" value="1"/>
</dbReference>
<dbReference type="InterPro" id="IPR027939">
    <property type="entry name" value="NMT1/THI5"/>
</dbReference>
<gene>
    <name evidence="3" type="ORF">SAMN05216522_109107</name>
</gene>
<dbReference type="Proteomes" id="UP000242515">
    <property type="component" value="Unassembled WGS sequence"/>
</dbReference>
<feature type="chain" id="PRO_5017355221" evidence="1">
    <location>
        <begin position="20"/>
        <end position="312"/>
    </location>
</feature>
<evidence type="ECO:0000313" key="4">
    <source>
        <dbReference type="Proteomes" id="UP000242515"/>
    </source>
</evidence>
<dbReference type="Pfam" id="PF09084">
    <property type="entry name" value="NMT1"/>
    <property type="match status" value="1"/>
</dbReference>
<protein>
    <submittedName>
        <fullName evidence="3">Putative hydroxymethylpyrimidine transport system substrate-binding protein</fullName>
    </submittedName>
</protein>
<feature type="signal peptide" evidence="1">
    <location>
        <begin position="1"/>
        <end position="19"/>
    </location>
</feature>
<dbReference type="RefSeq" id="WP_230527469.1">
    <property type="nucleotide sequence ID" value="NZ_FOGC01000009.1"/>
</dbReference>
<keyword evidence="1" id="KW-0732">Signal</keyword>
<dbReference type="GO" id="GO:0009228">
    <property type="term" value="P:thiamine biosynthetic process"/>
    <property type="evidence" value="ECO:0007669"/>
    <property type="project" value="InterPro"/>
</dbReference>
<proteinExistence type="predicted"/>
<dbReference type="AlphaFoldDB" id="A0A1H9KF67"/>
<dbReference type="Gene3D" id="3.40.190.10">
    <property type="entry name" value="Periplasmic binding protein-like II"/>
    <property type="match status" value="2"/>
</dbReference>
<name>A0A1H9KF67_9GAMM</name>
<organism evidence="3 4">
    <name type="scientific">Rosenbergiella nectarea</name>
    <dbReference type="NCBI Taxonomy" id="988801"/>
    <lineage>
        <taxon>Bacteria</taxon>
        <taxon>Pseudomonadati</taxon>
        <taxon>Pseudomonadota</taxon>
        <taxon>Gammaproteobacteria</taxon>
        <taxon>Enterobacterales</taxon>
        <taxon>Erwiniaceae</taxon>
        <taxon>Rosenbergiella</taxon>
    </lineage>
</organism>
<feature type="domain" description="SsuA/THI5-like" evidence="2">
    <location>
        <begin position="33"/>
        <end position="244"/>
    </location>
</feature>
<dbReference type="STRING" id="988801.SAMN05216522_109107"/>
<sequence>MKKLLIGCIAMCWLVNAGAAPQEVRVLLDWFVNPNHASLFAAQYSGAFARQGLTVDLIAPADSASVPLLLAAGKADIAISYQPQLYTLVEKKVPVIRVGTLIDQPLNTLTTLSPAIHSLADFKGKTIGYAIPGFEDIAIKQMLAHAGVDPSTVTLVNLNMAATTALLTHRIDGAMTIYRNYELLSLQDKGGHPTVFRPEQAGIPAYDELILLAQQDEAKKTWVKAFLTGLDQGTAWLKAHPQQAWQAFIQRYPEMNTRLNHQAWQATIPVLAQHSTAFSAERYQKMGDFLQQNHVISQVAPLSRYVQQAGEQ</sequence>
<evidence type="ECO:0000259" key="2">
    <source>
        <dbReference type="Pfam" id="PF09084"/>
    </source>
</evidence>
<evidence type="ECO:0000313" key="3">
    <source>
        <dbReference type="EMBL" id="SEQ97810.1"/>
    </source>
</evidence>
<dbReference type="PANTHER" id="PTHR31528">
    <property type="entry name" value="4-AMINO-5-HYDROXYMETHYL-2-METHYLPYRIMIDINE PHOSPHATE SYNTHASE THI11-RELATED"/>
    <property type="match status" value="1"/>
</dbReference>